<organism evidence="12 13">
    <name type="scientific">Aulographum hederae CBS 113979</name>
    <dbReference type="NCBI Taxonomy" id="1176131"/>
    <lineage>
        <taxon>Eukaryota</taxon>
        <taxon>Fungi</taxon>
        <taxon>Dikarya</taxon>
        <taxon>Ascomycota</taxon>
        <taxon>Pezizomycotina</taxon>
        <taxon>Dothideomycetes</taxon>
        <taxon>Pleosporomycetidae</taxon>
        <taxon>Aulographales</taxon>
        <taxon>Aulographaceae</taxon>
    </lineage>
</organism>
<dbReference type="EMBL" id="ML977180">
    <property type="protein sequence ID" value="KAF1982833.1"/>
    <property type="molecule type" value="Genomic_DNA"/>
</dbReference>
<dbReference type="Pfam" id="PF01259">
    <property type="entry name" value="SAICAR_synt"/>
    <property type="match status" value="1"/>
</dbReference>
<keyword evidence="8" id="KW-0067">ATP-binding</keyword>
<comment type="pathway">
    <text evidence="1">Purine metabolism; IMP biosynthesis via de novo pathway; 5-amino-1-(5-phospho-D-ribosyl)imidazole-4-carboxamide from 5-amino-1-(5-phospho-D-ribosyl)imidazole-4-carboxylate: step 1/2.</text>
</comment>
<evidence type="ECO:0000256" key="4">
    <source>
        <dbReference type="ARBA" id="ARBA00016460"/>
    </source>
</evidence>
<dbReference type="Gene3D" id="3.30.200.20">
    <property type="entry name" value="Phosphorylase Kinase, domain 1"/>
    <property type="match status" value="1"/>
</dbReference>
<evidence type="ECO:0000256" key="3">
    <source>
        <dbReference type="ARBA" id="ARBA00012217"/>
    </source>
</evidence>
<evidence type="ECO:0000256" key="2">
    <source>
        <dbReference type="ARBA" id="ARBA00010190"/>
    </source>
</evidence>
<dbReference type="OrthoDB" id="9991235at2759"/>
<dbReference type="FunFam" id="3.30.470.20:FF:000015">
    <property type="entry name" value="Phosphoribosylaminoimidazole-succinocarboxamide synthase"/>
    <property type="match status" value="1"/>
</dbReference>
<keyword evidence="6" id="KW-0547">Nucleotide-binding</keyword>
<dbReference type="InterPro" id="IPR028923">
    <property type="entry name" value="SAICAR_synt/ADE2_N"/>
</dbReference>
<gene>
    <name evidence="12" type="ORF">K402DRAFT_457023</name>
</gene>
<keyword evidence="7" id="KW-0658">Purine biosynthesis</keyword>
<evidence type="ECO:0000256" key="8">
    <source>
        <dbReference type="ARBA" id="ARBA00022840"/>
    </source>
</evidence>
<evidence type="ECO:0000256" key="10">
    <source>
        <dbReference type="SAM" id="MobiDB-lite"/>
    </source>
</evidence>
<evidence type="ECO:0000256" key="7">
    <source>
        <dbReference type="ARBA" id="ARBA00022755"/>
    </source>
</evidence>
<dbReference type="SUPFAM" id="SSF56104">
    <property type="entry name" value="SAICAR synthase-like"/>
    <property type="match status" value="1"/>
</dbReference>
<evidence type="ECO:0000259" key="11">
    <source>
        <dbReference type="Pfam" id="PF01259"/>
    </source>
</evidence>
<evidence type="ECO:0000256" key="9">
    <source>
        <dbReference type="ARBA" id="ARBA00030409"/>
    </source>
</evidence>
<dbReference type="PANTHER" id="PTHR43700">
    <property type="entry name" value="PHOSPHORIBOSYLAMINOIMIDAZOLE-SUCCINOCARBOXAMIDE SYNTHASE"/>
    <property type="match status" value="1"/>
</dbReference>
<dbReference type="AlphaFoldDB" id="A0A6G1GPF7"/>
<feature type="compositionally biased region" description="Basic and acidic residues" evidence="10">
    <location>
        <begin position="61"/>
        <end position="76"/>
    </location>
</feature>
<dbReference type="EC" id="6.3.2.6" evidence="3"/>
<feature type="compositionally biased region" description="Basic and acidic residues" evidence="10">
    <location>
        <begin position="1"/>
        <end position="26"/>
    </location>
</feature>
<dbReference type="GO" id="GO:0006189">
    <property type="term" value="P:'de novo' IMP biosynthetic process"/>
    <property type="evidence" value="ECO:0007669"/>
    <property type="project" value="UniProtKB-UniPathway"/>
</dbReference>
<dbReference type="CDD" id="cd01414">
    <property type="entry name" value="SAICAR_synt_Sc"/>
    <property type="match status" value="1"/>
</dbReference>
<dbReference type="InterPro" id="IPR001636">
    <property type="entry name" value="SAICAR_synth"/>
</dbReference>
<dbReference type="GO" id="GO:0004639">
    <property type="term" value="F:phosphoribosylaminoimidazolesuccinocarboxamide synthase activity"/>
    <property type="evidence" value="ECO:0007669"/>
    <property type="project" value="UniProtKB-EC"/>
</dbReference>
<dbReference type="NCBIfam" id="TIGR00081">
    <property type="entry name" value="purC"/>
    <property type="match status" value="1"/>
</dbReference>
<protein>
    <recommendedName>
        <fullName evidence="4">Phosphoribosylaminoimidazole-succinocarboxamide synthase</fullName>
        <ecNumber evidence="3">6.3.2.6</ecNumber>
    </recommendedName>
    <alternativeName>
        <fullName evidence="9">SAICAR synthetase</fullName>
    </alternativeName>
</protein>
<dbReference type="Gene3D" id="3.30.470.20">
    <property type="entry name" value="ATP-grasp fold, B domain"/>
    <property type="match status" value="1"/>
</dbReference>
<dbReference type="HAMAP" id="MF_00137">
    <property type="entry name" value="SAICAR_synth"/>
    <property type="match status" value="1"/>
</dbReference>
<keyword evidence="13" id="KW-1185">Reference proteome</keyword>
<evidence type="ECO:0000313" key="12">
    <source>
        <dbReference type="EMBL" id="KAF1982833.1"/>
    </source>
</evidence>
<evidence type="ECO:0000256" key="6">
    <source>
        <dbReference type="ARBA" id="ARBA00022741"/>
    </source>
</evidence>
<dbReference type="Proteomes" id="UP000800041">
    <property type="component" value="Unassembled WGS sequence"/>
</dbReference>
<proteinExistence type="inferred from homology"/>
<dbReference type="PANTHER" id="PTHR43700:SF1">
    <property type="entry name" value="PHOSPHORIBOSYLAMINOIMIDAZOLE-SUCCINOCARBOXAMIDE SYNTHASE"/>
    <property type="match status" value="1"/>
</dbReference>
<accession>A0A6G1GPF7</accession>
<dbReference type="GO" id="GO:0005524">
    <property type="term" value="F:ATP binding"/>
    <property type="evidence" value="ECO:0007669"/>
    <property type="project" value="UniProtKB-KW"/>
</dbReference>
<feature type="domain" description="SAICAR synthetase/ADE2 N-terminal" evidence="11">
    <location>
        <begin position="94"/>
        <end position="352"/>
    </location>
</feature>
<evidence type="ECO:0000256" key="1">
    <source>
        <dbReference type="ARBA" id="ARBA00004672"/>
    </source>
</evidence>
<evidence type="ECO:0000313" key="13">
    <source>
        <dbReference type="Proteomes" id="UP000800041"/>
    </source>
</evidence>
<dbReference type="PROSITE" id="PS01057">
    <property type="entry name" value="SAICAR_SYNTHETASE_1"/>
    <property type="match status" value="1"/>
</dbReference>
<feature type="region of interest" description="Disordered" evidence="10">
    <location>
        <begin position="1"/>
        <end position="87"/>
    </location>
</feature>
<dbReference type="UniPathway" id="UPA00074">
    <property type="reaction ID" value="UER00131"/>
</dbReference>
<sequence>MPPKSHIHDVRPITRDDLAGIIEDNKPASSSAAESQGQSTSQPQDAPQPKPQDAPQAQPSDKGKDKKANKDAKEEEALFNSNLEQESKGQLKLVARGKVRDVYAVDGERLLFVATDRISAFDVVMGNPVPQKGALLTAISTFWFTHLTTALPTLHHHLLSPTLPSSLSAHLPPSTLNTLAHRTMTVRRHRILPLESIVRGYLTGSAYSEYKKSGTVHGIAIRPGMRESEAFDQPIWTPSTKAEQGEHDENISPARAAEIVGEETAKRVEELSLRLYGVAREFAETRGIIIADTKFEFGIASSSSSDGEEEIVLVDEVLTPDSSRFWPREGYEVGRAQESFDKQFLRDWLVREGLKGVEGVVMPEEVVRGTGEKYREVYGMLTGKVWGSE</sequence>
<name>A0A6G1GPF7_9PEZI</name>
<reference evidence="12" key="1">
    <citation type="journal article" date="2020" name="Stud. Mycol.">
        <title>101 Dothideomycetes genomes: a test case for predicting lifestyles and emergence of pathogens.</title>
        <authorList>
            <person name="Haridas S."/>
            <person name="Albert R."/>
            <person name="Binder M."/>
            <person name="Bloem J."/>
            <person name="Labutti K."/>
            <person name="Salamov A."/>
            <person name="Andreopoulos B."/>
            <person name="Baker S."/>
            <person name="Barry K."/>
            <person name="Bills G."/>
            <person name="Bluhm B."/>
            <person name="Cannon C."/>
            <person name="Castanera R."/>
            <person name="Culley D."/>
            <person name="Daum C."/>
            <person name="Ezra D."/>
            <person name="Gonzalez J."/>
            <person name="Henrissat B."/>
            <person name="Kuo A."/>
            <person name="Liang C."/>
            <person name="Lipzen A."/>
            <person name="Lutzoni F."/>
            <person name="Magnuson J."/>
            <person name="Mondo S."/>
            <person name="Nolan M."/>
            <person name="Ohm R."/>
            <person name="Pangilinan J."/>
            <person name="Park H.-J."/>
            <person name="Ramirez L."/>
            <person name="Alfaro M."/>
            <person name="Sun H."/>
            <person name="Tritt A."/>
            <person name="Yoshinaga Y."/>
            <person name="Zwiers L.-H."/>
            <person name="Turgeon B."/>
            <person name="Goodwin S."/>
            <person name="Spatafora J."/>
            <person name="Crous P."/>
            <person name="Grigoriev I."/>
        </authorList>
    </citation>
    <scope>NUCLEOTIDE SEQUENCE</scope>
    <source>
        <strain evidence="12">CBS 113979</strain>
    </source>
</reference>
<dbReference type="PROSITE" id="PS01058">
    <property type="entry name" value="SAICAR_SYNTHETASE_2"/>
    <property type="match status" value="1"/>
</dbReference>
<feature type="compositionally biased region" description="Low complexity" evidence="10">
    <location>
        <begin position="28"/>
        <end position="45"/>
    </location>
</feature>
<comment type="similarity">
    <text evidence="2">Belongs to the SAICAR synthetase family.</text>
</comment>
<evidence type="ECO:0000256" key="5">
    <source>
        <dbReference type="ARBA" id="ARBA00022598"/>
    </source>
</evidence>
<keyword evidence="5" id="KW-0436">Ligase</keyword>
<dbReference type="NCBIfam" id="NF010568">
    <property type="entry name" value="PRK13961.1"/>
    <property type="match status" value="1"/>
</dbReference>
<dbReference type="InterPro" id="IPR018236">
    <property type="entry name" value="SAICAR_synthetase_CS"/>
</dbReference>
<dbReference type="GO" id="GO:0005737">
    <property type="term" value="C:cytoplasm"/>
    <property type="evidence" value="ECO:0007669"/>
    <property type="project" value="TreeGrafter"/>
</dbReference>